<keyword evidence="3" id="KW-1185">Reference proteome</keyword>
<feature type="compositionally biased region" description="Basic and acidic residues" evidence="1">
    <location>
        <begin position="17"/>
        <end position="49"/>
    </location>
</feature>
<feature type="compositionally biased region" description="Basic residues" evidence="1">
    <location>
        <begin position="50"/>
        <end position="65"/>
    </location>
</feature>
<accession>A0AAD4EUZ5</accession>
<evidence type="ECO:0000313" key="3">
    <source>
        <dbReference type="Proteomes" id="UP001197093"/>
    </source>
</evidence>
<dbReference type="EMBL" id="JAHCVI010000003">
    <property type="protein sequence ID" value="KAG7288191.1"/>
    <property type="molecule type" value="Genomic_DNA"/>
</dbReference>
<dbReference type="AlphaFoldDB" id="A0AAD4EUZ5"/>
<name>A0AAD4EUZ5_9PEZI</name>
<evidence type="ECO:0000256" key="1">
    <source>
        <dbReference type="SAM" id="MobiDB-lite"/>
    </source>
</evidence>
<reference evidence="2" key="1">
    <citation type="submission" date="2023-02" db="EMBL/GenBank/DDBJ databases">
        <authorList>
            <person name="Palmer J.M."/>
        </authorList>
    </citation>
    <scope>NUCLEOTIDE SEQUENCE</scope>
    <source>
        <strain evidence="2">FW57</strain>
    </source>
</reference>
<comment type="caution">
    <text evidence="2">The sequence shown here is derived from an EMBL/GenBank/DDBJ whole genome shotgun (WGS) entry which is preliminary data.</text>
</comment>
<evidence type="ECO:0000313" key="2">
    <source>
        <dbReference type="EMBL" id="KAG7288191.1"/>
    </source>
</evidence>
<protein>
    <submittedName>
        <fullName evidence="2">Uncharacterized protein</fullName>
    </submittedName>
</protein>
<proteinExistence type="predicted"/>
<organism evidence="2 3">
    <name type="scientific">Staphylotrichum longicolle</name>
    <dbReference type="NCBI Taxonomy" id="669026"/>
    <lineage>
        <taxon>Eukaryota</taxon>
        <taxon>Fungi</taxon>
        <taxon>Dikarya</taxon>
        <taxon>Ascomycota</taxon>
        <taxon>Pezizomycotina</taxon>
        <taxon>Sordariomycetes</taxon>
        <taxon>Sordariomycetidae</taxon>
        <taxon>Sordariales</taxon>
        <taxon>Chaetomiaceae</taxon>
        <taxon>Staphylotrichum</taxon>
    </lineage>
</organism>
<feature type="region of interest" description="Disordered" evidence="1">
    <location>
        <begin position="17"/>
        <end position="65"/>
    </location>
</feature>
<sequence>MTEDCRMFTVACVEAERREERAEREKREAAKVKANARKDSVTDGHELPTKKKAQKPKKKNVRQKH</sequence>
<gene>
    <name evidence="2" type="ORF">NEMBOFW57_007721</name>
</gene>
<dbReference type="Proteomes" id="UP001197093">
    <property type="component" value="Unassembled WGS sequence"/>
</dbReference>